<evidence type="ECO:0000256" key="1">
    <source>
        <dbReference type="SAM" id="MobiDB-lite"/>
    </source>
</evidence>
<reference evidence="2 3" key="1">
    <citation type="journal article" date="2014" name="Genome Announc.">
        <title>Genome Sequence of Afipia felis Strain 76713, Isolated in Hospital Water Using an Amoeba Co-Culture Procedure.</title>
        <authorList>
            <person name="Benamar S."/>
            <person name="La Scola B."/>
            <person name="Croce O."/>
        </authorList>
    </citation>
    <scope>NUCLEOTIDE SEQUENCE [LARGE SCALE GENOMIC DNA]</scope>
    <source>
        <strain evidence="2 3">76713</strain>
    </source>
</reference>
<dbReference type="Proteomes" id="UP000035762">
    <property type="component" value="Unassembled WGS sequence"/>
</dbReference>
<protein>
    <submittedName>
        <fullName evidence="2">Uncharacterized protein</fullName>
    </submittedName>
</protein>
<name>A0A090MQ53_AFIFE</name>
<evidence type="ECO:0000313" key="3">
    <source>
        <dbReference type="Proteomes" id="UP000035762"/>
    </source>
</evidence>
<sequence length="173" mass="18502">MATRTNTTSRSKLTKTDVKRSAPIEQIGGEGGWIAVPYSSPLGLQLIEQRKKAKIAFDALDEGGSLIRACRADEAMDAFADALSYIPPKGAIEALVATLLISGDLDMAINGSTEHLRCAAQQAAGRRIAGVAQWIERTCKIDKQDFGFIGADFLSRLVPHAATVLNVNSDQDS</sequence>
<feature type="region of interest" description="Disordered" evidence="1">
    <location>
        <begin position="1"/>
        <end position="20"/>
    </location>
</feature>
<dbReference type="RefSeq" id="WP_048757407.1">
    <property type="nucleotide sequence ID" value="NZ_CCAZ020000002.1"/>
</dbReference>
<dbReference type="AlphaFoldDB" id="A0A090MQ53"/>
<dbReference type="EMBL" id="CCAZ020000002">
    <property type="protein sequence ID" value="CEG09491.1"/>
    <property type="molecule type" value="Genomic_DNA"/>
</dbReference>
<accession>A0A090MQ53</accession>
<gene>
    <name evidence="2" type="ORF">BN961_02917</name>
</gene>
<keyword evidence="3" id="KW-1185">Reference proteome</keyword>
<evidence type="ECO:0000313" key="2">
    <source>
        <dbReference type="EMBL" id="CEG09491.1"/>
    </source>
</evidence>
<organism evidence="2 3">
    <name type="scientific">Afipia felis</name>
    <name type="common">Cat scratch disease bacillus</name>
    <dbReference type="NCBI Taxonomy" id="1035"/>
    <lineage>
        <taxon>Bacteria</taxon>
        <taxon>Pseudomonadati</taxon>
        <taxon>Pseudomonadota</taxon>
        <taxon>Alphaproteobacteria</taxon>
        <taxon>Hyphomicrobiales</taxon>
        <taxon>Nitrobacteraceae</taxon>
        <taxon>Afipia</taxon>
    </lineage>
</organism>
<proteinExistence type="predicted"/>
<comment type="caution">
    <text evidence="2">The sequence shown here is derived from an EMBL/GenBank/DDBJ whole genome shotgun (WGS) entry which is preliminary data.</text>
</comment>
<feature type="compositionally biased region" description="Polar residues" evidence="1">
    <location>
        <begin position="1"/>
        <end position="11"/>
    </location>
</feature>